<evidence type="ECO:0000259" key="15">
    <source>
        <dbReference type="PROSITE" id="PS51831"/>
    </source>
</evidence>
<keyword evidence="3 14" id="KW-0662">Pyridine nucleotide biosynthesis</keyword>
<dbReference type="SMART" id="SM00471">
    <property type="entry name" value="HDc"/>
    <property type="match status" value="1"/>
</dbReference>
<dbReference type="EC" id="2.7.7.18" evidence="14"/>
<keyword evidence="9 14" id="KW-0067">ATP-binding</keyword>
<evidence type="ECO:0000313" key="17">
    <source>
        <dbReference type="Proteomes" id="UP000276568"/>
    </source>
</evidence>
<dbReference type="NCBIfam" id="TIGR00482">
    <property type="entry name" value="nicotinate (nicotinamide) nucleotide adenylyltransferase"/>
    <property type="match status" value="1"/>
</dbReference>
<dbReference type="NCBIfam" id="TIGR00277">
    <property type="entry name" value="HDIG"/>
    <property type="match status" value="1"/>
</dbReference>
<comment type="catalytic activity">
    <reaction evidence="12 14">
        <text>nicotinate beta-D-ribonucleotide + ATP + H(+) = deamido-NAD(+) + diphosphate</text>
        <dbReference type="Rhea" id="RHEA:22860"/>
        <dbReference type="ChEBI" id="CHEBI:15378"/>
        <dbReference type="ChEBI" id="CHEBI:30616"/>
        <dbReference type="ChEBI" id="CHEBI:33019"/>
        <dbReference type="ChEBI" id="CHEBI:57502"/>
        <dbReference type="ChEBI" id="CHEBI:58437"/>
        <dbReference type="EC" id="2.7.7.18"/>
    </reaction>
</comment>
<evidence type="ECO:0000256" key="2">
    <source>
        <dbReference type="ARBA" id="ARBA00005019"/>
    </source>
</evidence>
<evidence type="ECO:0000256" key="7">
    <source>
        <dbReference type="ARBA" id="ARBA00022741"/>
    </source>
</evidence>
<dbReference type="Gene3D" id="3.40.50.620">
    <property type="entry name" value="HUPs"/>
    <property type="match status" value="1"/>
</dbReference>
<feature type="domain" description="HD" evidence="15">
    <location>
        <begin position="193"/>
        <end position="305"/>
    </location>
</feature>
<evidence type="ECO:0000313" key="16">
    <source>
        <dbReference type="EMBL" id="RNM29401.1"/>
    </source>
</evidence>
<dbReference type="GO" id="GO:0005524">
    <property type="term" value="F:ATP binding"/>
    <property type="evidence" value="ECO:0007669"/>
    <property type="project" value="UniProtKB-KW"/>
</dbReference>
<keyword evidence="11 14" id="KW-0520">NAD</keyword>
<dbReference type="CDD" id="cd02165">
    <property type="entry name" value="NMNAT"/>
    <property type="match status" value="1"/>
</dbReference>
<dbReference type="InterPro" id="IPR014729">
    <property type="entry name" value="Rossmann-like_a/b/a_fold"/>
</dbReference>
<keyword evidence="6" id="KW-0479">Metal-binding</keyword>
<evidence type="ECO:0000256" key="5">
    <source>
        <dbReference type="ARBA" id="ARBA00022695"/>
    </source>
</evidence>
<evidence type="ECO:0000256" key="13">
    <source>
        <dbReference type="ARBA" id="ARBA00049417"/>
    </source>
</evidence>
<evidence type="ECO:0000256" key="9">
    <source>
        <dbReference type="ARBA" id="ARBA00022840"/>
    </source>
</evidence>
<dbReference type="InterPro" id="IPR005248">
    <property type="entry name" value="NadD/NMNAT"/>
</dbReference>
<dbReference type="OrthoDB" id="5295945at2"/>
<dbReference type="InterPro" id="IPR006674">
    <property type="entry name" value="HD_domain"/>
</dbReference>
<gene>
    <name evidence="14 16" type="primary">nadD</name>
    <name evidence="16" type="ORF">EDX97_10465</name>
</gene>
<keyword evidence="5 14" id="KW-0548">Nucleotidyltransferase</keyword>
<dbReference type="InterPro" id="IPR003607">
    <property type="entry name" value="HD/PDEase_dom"/>
</dbReference>
<reference evidence="16 17" key="1">
    <citation type="submission" date="2018-11" db="EMBL/GenBank/DDBJ databases">
        <title>Clostridium sp. nov., a member of the family Erysipelotrichaceae isolated from pig faeces.</title>
        <authorList>
            <person name="Chang Y.-H."/>
        </authorList>
    </citation>
    <scope>NUCLEOTIDE SEQUENCE [LARGE SCALE GENOMIC DNA]</scope>
    <source>
        <strain evidence="16 17">YH-panp20</strain>
    </source>
</reference>
<keyword evidence="10" id="KW-0408">Iron</keyword>
<evidence type="ECO:0000256" key="6">
    <source>
        <dbReference type="ARBA" id="ARBA00022723"/>
    </source>
</evidence>
<dbReference type="HAMAP" id="MF_00244">
    <property type="entry name" value="NaMN_adenylyltr"/>
    <property type="match status" value="1"/>
</dbReference>
<dbReference type="Gene3D" id="1.10.3210.10">
    <property type="entry name" value="Hypothetical protein af1432"/>
    <property type="match status" value="1"/>
</dbReference>
<comment type="function">
    <text evidence="1 14">Catalyzes the reversible adenylation of nicotinate mononucleotide (NaMN) to nicotinic acid adenine dinucleotide (NaAD).</text>
</comment>
<comment type="pathway">
    <text evidence="2 14">Cofactor biosynthesis; NAD(+) biosynthesis; deamido-NAD(+) from nicotinate D-ribonucleotide: step 1/1.</text>
</comment>
<dbReference type="CDD" id="cd00077">
    <property type="entry name" value="HDc"/>
    <property type="match status" value="1"/>
</dbReference>
<evidence type="ECO:0000256" key="12">
    <source>
        <dbReference type="ARBA" id="ARBA00048721"/>
    </source>
</evidence>
<comment type="caution">
    <text evidence="16">The sequence shown here is derived from an EMBL/GenBank/DDBJ whole genome shotgun (WGS) entry which is preliminary data.</text>
</comment>
<dbReference type="SUPFAM" id="SSF109604">
    <property type="entry name" value="HD-domain/PDEase-like"/>
    <property type="match status" value="1"/>
</dbReference>
<evidence type="ECO:0000256" key="10">
    <source>
        <dbReference type="ARBA" id="ARBA00023004"/>
    </source>
</evidence>
<organism evidence="16 17">
    <name type="scientific">Absicoccus porci</name>
    <dbReference type="NCBI Taxonomy" id="2486576"/>
    <lineage>
        <taxon>Bacteria</taxon>
        <taxon>Bacillati</taxon>
        <taxon>Bacillota</taxon>
        <taxon>Erysipelotrichia</taxon>
        <taxon>Erysipelotrichales</taxon>
        <taxon>Erysipelotrichaceae</taxon>
        <taxon>Absicoccus</taxon>
    </lineage>
</organism>
<dbReference type="PANTHER" id="PTHR39321">
    <property type="entry name" value="NICOTINATE-NUCLEOTIDE ADENYLYLTRANSFERASE-RELATED"/>
    <property type="match status" value="1"/>
</dbReference>
<evidence type="ECO:0000256" key="3">
    <source>
        <dbReference type="ARBA" id="ARBA00022642"/>
    </source>
</evidence>
<dbReference type="GO" id="GO:0008803">
    <property type="term" value="F:bis(5'-nucleosyl)-tetraphosphatase (symmetrical) activity"/>
    <property type="evidence" value="ECO:0007669"/>
    <property type="project" value="UniProtKB-EC"/>
</dbReference>
<dbReference type="RefSeq" id="WP_128521088.1">
    <property type="nucleotide sequence ID" value="NZ_RJQC01000004.1"/>
</dbReference>
<keyword evidence="4 14" id="KW-0808">Transferase</keyword>
<dbReference type="InterPro" id="IPR004821">
    <property type="entry name" value="Cyt_trans-like"/>
</dbReference>
<dbReference type="NCBIfam" id="NF000840">
    <property type="entry name" value="PRK00071.1-3"/>
    <property type="match status" value="1"/>
</dbReference>
<dbReference type="Proteomes" id="UP000276568">
    <property type="component" value="Unassembled WGS sequence"/>
</dbReference>
<sequence length="340" mass="39544">MKVGIVGGSFDPIHYGHIQMAKTALQDLACDEVWFMPTKSTPLKDRSLTADVHRLAMIQRVMAYDDRFRLCTLEMDREGKSYTIDTVKTLKQKYPAYEFIWMIGNDQLAQFDQWKDPEELTSLIQFVCVDRDGQLVPTEYPIQRIHMEAMPVSSSEIRQGNKLNYVPYTVLGYIYEHRLYVENFIAARETRHRYKHSVSVAHLCEEMALANGLDGQKAYYIGLFHDIAKNMDVQHMEQWMDAICPENKKWAVPVWHGFVGSEIVDRVFYLDDPQIKNAIYHHVLGDDHDDPYAMIVFCADKTDPLRGYDSTDLINQCKADIYQGFWTVKNENDKYLEEGK</sequence>
<dbReference type="Pfam" id="PF01467">
    <property type="entry name" value="CTP_transf_like"/>
    <property type="match status" value="1"/>
</dbReference>
<dbReference type="PANTHER" id="PTHR39321:SF3">
    <property type="entry name" value="PHOSPHOPANTETHEINE ADENYLYLTRANSFERASE"/>
    <property type="match status" value="1"/>
</dbReference>
<keyword evidence="7 14" id="KW-0547">Nucleotide-binding</keyword>
<dbReference type="NCBIfam" id="TIGR00488">
    <property type="entry name" value="bis(5'-nucleosyl)-tetraphosphatase (symmetrical) YqeK"/>
    <property type="match status" value="1"/>
</dbReference>
<evidence type="ECO:0000256" key="11">
    <source>
        <dbReference type="ARBA" id="ARBA00023027"/>
    </source>
</evidence>
<evidence type="ECO:0000256" key="4">
    <source>
        <dbReference type="ARBA" id="ARBA00022679"/>
    </source>
</evidence>
<keyword evidence="8" id="KW-0378">Hydrolase</keyword>
<name>A0A3N0HXD2_9FIRM</name>
<evidence type="ECO:0000256" key="1">
    <source>
        <dbReference type="ARBA" id="ARBA00002324"/>
    </source>
</evidence>
<dbReference type="PROSITE" id="PS51831">
    <property type="entry name" value="HD"/>
    <property type="match status" value="1"/>
</dbReference>
<evidence type="ECO:0000256" key="14">
    <source>
        <dbReference type="HAMAP-Rule" id="MF_00244"/>
    </source>
</evidence>
<evidence type="ECO:0000256" key="8">
    <source>
        <dbReference type="ARBA" id="ARBA00022801"/>
    </source>
</evidence>
<dbReference type="InterPro" id="IPR006675">
    <property type="entry name" value="HDIG_dom"/>
</dbReference>
<proteinExistence type="inferred from homology"/>
<protein>
    <recommendedName>
        <fullName evidence="14">Probable nicotinate-nucleotide adenylyltransferase</fullName>
        <ecNumber evidence="14">2.7.7.18</ecNumber>
    </recommendedName>
    <alternativeName>
        <fullName evidence="14">Deamido-NAD(+) diphosphorylase</fullName>
    </alternativeName>
    <alternativeName>
        <fullName evidence="14">Deamido-NAD(+) pyrophosphorylase</fullName>
    </alternativeName>
    <alternativeName>
        <fullName evidence="14">Nicotinate mononucleotide adenylyltransferase</fullName>
        <shortName evidence="14">NaMN adenylyltransferase</shortName>
    </alternativeName>
</protein>
<keyword evidence="17" id="KW-1185">Reference proteome</keyword>
<dbReference type="SUPFAM" id="SSF52374">
    <property type="entry name" value="Nucleotidylyl transferase"/>
    <property type="match status" value="1"/>
</dbReference>
<dbReference type="GO" id="GO:0004515">
    <property type="term" value="F:nicotinate-nucleotide adenylyltransferase activity"/>
    <property type="evidence" value="ECO:0007669"/>
    <property type="project" value="UniProtKB-UniRule"/>
</dbReference>
<dbReference type="GO" id="GO:0009435">
    <property type="term" value="P:NAD+ biosynthetic process"/>
    <property type="evidence" value="ECO:0007669"/>
    <property type="project" value="UniProtKB-UniRule"/>
</dbReference>
<dbReference type="AlphaFoldDB" id="A0A3N0HXD2"/>
<accession>A0A3N0HXD2</accession>
<dbReference type="NCBIfam" id="TIGR00125">
    <property type="entry name" value="cyt_tran_rel"/>
    <property type="match status" value="1"/>
</dbReference>
<comment type="similarity">
    <text evidence="14">Belongs to the NadD family.</text>
</comment>
<dbReference type="UniPathway" id="UPA00253">
    <property type="reaction ID" value="UER00332"/>
</dbReference>
<dbReference type="Pfam" id="PF01966">
    <property type="entry name" value="HD"/>
    <property type="match status" value="1"/>
</dbReference>
<comment type="catalytic activity">
    <reaction evidence="13">
        <text>P(1),P(4)-bis(5'-adenosyl) tetraphosphate + H2O = 2 ADP + 2 H(+)</text>
        <dbReference type="Rhea" id="RHEA:24252"/>
        <dbReference type="ChEBI" id="CHEBI:15377"/>
        <dbReference type="ChEBI" id="CHEBI:15378"/>
        <dbReference type="ChEBI" id="CHEBI:58141"/>
        <dbReference type="ChEBI" id="CHEBI:456216"/>
        <dbReference type="EC" id="3.6.1.41"/>
    </reaction>
</comment>
<dbReference type="EMBL" id="RJQC01000004">
    <property type="protein sequence ID" value="RNM29401.1"/>
    <property type="molecule type" value="Genomic_DNA"/>
</dbReference>
<dbReference type="InterPro" id="IPR005249">
    <property type="entry name" value="YqeK"/>
</dbReference>
<dbReference type="GO" id="GO:0046872">
    <property type="term" value="F:metal ion binding"/>
    <property type="evidence" value="ECO:0007669"/>
    <property type="project" value="UniProtKB-KW"/>
</dbReference>